<dbReference type="Gene3D" id="1.10.3210.10">
    <property type="entry name" value="Hypothetical protein af1432"/>
    <property type="match status" value="1"/>
</dbReference>
<keyword evidence="6" id="KW-1185">Reference proteome</keyword>
<dbReference type="RefSeq" id="WP_069978100.1">
    <property type="nucleotide sequence ID" value="NZ_CP017269.1"/>
</dbReference>
<dbReference type="InterPro" id="IPR000700">
    <property type="entry name" value="PAS-assoc_C"/>
</dbReference>
<gene>
    <name evidence="5" type="ORF">Gferi_15660</name>
</gene>
<dbReference type="NCBIfam" id="TIGR00254">
    <property type="entry name" value="GGDEF"/>
    <property type="match status" value="1"/>
</dbReference>
<evidence type="ECO:0000313" key="6">
    <source>
        <dbReference type="Proteomes" id="UP000095743"/>
    </source>
</evidence>
<name>A0A1D8GIY3_9FIRM</name>
<dbReference type="SMART" id="SM00471">
    <property type="entry name" value="HDc"/>
    <property type="match status" value="1"/>
</dbReference>
<feature type="domain" description="PAS" evidence="1">
    <location>
        <begin position="13"/>
        <end position="91"/>
    </location>
</feature>
<feature type="domain" description="HD-GYP" evidence="4">
    <location>
        <begin position="420"/>
        <end position="615"/>
    </location>
</feature>
<dbReference type="InterPro" id="IPR003607">
    <property type="entry name" value="HD/PDEase_dom"/>
</dbReference>
<dbReference type="InterPro" id="IPR000160">
    <property type="entry name" value="GGDEF_dom"/>
</dbReference>
<dbReference type="EMBL" id="CP017269">
    <property type="protein sequence ID" value="AOT70866.1"/>
    <property type="molecule type" value="Genomic_DNA"/>
</dbReference>
<dbReference type="Pfam" id="PF00990">
    <property type="entry name" value="GGDEF"/>
    <property type="match status" value="1"/>
</dbReference>
<feature type="domain" description="PAC" evidence="2">
    <location>
        <begin position="218"/>
        <end position="270"/>
    </location>
</feature>
<evidence type="ECO:0000259" key="4">
    <source>
        <dbReference type="PROSITE" id="PS51832"/>
    </source>
</evidence>
<dbReference type="KEGG" id="gfe:Gferi_15660"/>
<dbReference type="Gene3D" id="3.30.70.270">
    <property type="match status" value="1"/>
</dbReference>
<evidence type="ECO:0000259" key="3">
    <source>
        <dbReference type="PROSITE" id="PS50887"/>
    </source>
</evidence>
<dbReference type="InterPro" id="IPR037522">
    <property type="entry name" value="HD_GYP_dom"/>
</dbReference>
<dbReference type="AlphaFoldDB" id="A0A1D8GIY3"/>
<dbReference type="InterPro" id="IPR013767">
    <property type="entry name" value="PAS_fold"/>
</dbReference>
<dbReference type="SMART" id="SM00267">
    <property type="entry name" value="GGDEF"/>
    <property type="match status" value="1"/>
</dbReference>
<dbReference type="PROSITE" id="PS50112">
    <property type="entry name" value="PAS"/>
    <property type="match status" value="2"/>
</dbReference>
<dbReference type="InterPro" id="IPR035965">
    <property type="entry name" value="PAS-like_dom_sf"/>
</dbReference>
<dbReference type="STRING" id="1424294.Gferi_15660"/>
<accession>A0A1D8GIY3</accession>
<dbReference type="Pfam" id="PF00989">
    <property type="entry name" value="PAS"/>
    <property type="match status" value="1"/>
</dbReference>
<dbReference type="PROSITE" id="PS50887">
    <property type="entry name" value="GGDEF"/>
    <property type="match status" value="1"/>
</dbReference>
<feature type="domain" description="GGDEF" evidence="3">
    <location>
        <begin position="299"/>
        <end position="429"/>
    </location>
</feature>
<dbReference type="PANTHER" id="PTHR43155">
    <property type="entry name" value="CYCLIC DI-GMP PHOSPHODIESTERASE PA4108-RELATED"/>
    <property type="match status" value="1"/>
</dbReference>
<reference evidence="5 6" key="1">
    <citation type="submission" date="2016-09" db="EMBL/GenBank/DDBJ databases">
        <title>Genomic analysis reveals versatility of anaerobic energy metabolism of Geosporobacter ferrireducens IRF9 of phylum Firmicutes.</title>
        <authorList>
            <person name="Kim S.-J."/>
        </authorList>
    </citation>
    <scope>NUCLEOTIDE SEQUENCE [LARGE SCALE GENOMIC DNA]</scope>
    <source>
        <strain evidence="5 6">IRF9</strain>
    </source>
</reference>
<dbReference type="CDD" id="cd00130">
    <property type="entry name" value="PAS"/>
    <property type="match status" value="2"/>
</dbReference>
<dbReference type="SMART" id="SM00091">
    <property type="entry name" value="PAS"/>
    <property type="match status" value="2"/>
</dbReference>
<evidence type="ECO:0000259" key="2">
    <source>
        <dbReference type="PROSITE" id="PS50113"/>
    </source>
</evidence>
<dbReference type="SUPFAM" id="SSF109604">
    <property type="entry name" value="HD-domain/PDEase-like"/>
    <property type="match status" value="1"/>
</dbReference>
<dbReference type="GO" id="GO:0006355">
    <property type="term" value="P:regulation of DNA-templated transcription"/>
    <property type="evidence" value="ECO:0007669"/>
    <property type="project" value="InterPro"/>
</dbReference>
<proteinExistence type="predicted"/>
<dbReference type="Pfam" id="PF13188">
    <property type="entry name" value="PAS_8"/>
    <property type="match status" value="1"/>
</dbReference>
<evidence type="ECO:0008006" key="7">
    <source>
        <dbReference type="Google" id="ProtNLM"/>
    </source>
</evidence>
<dbReference type="PANTHER" id="PTHR43155:SF2">
    <property type="entry name" value="CYCLIC DI-GMP PHOSPHODIESTERASE PA4108"/>
    <property type="match status" value="1"/>
</dbReference>
<sequence>MTAQLKSHSQDTYRALIENMLDGFAYHKIVFDDEGKPIDYIFLDVNDAFEQLTGLKKEEILGKRMTSVFENNLEEDSDWIDLYGQVAITGESIRFEKYFHPLKRWYSVSAYSNETGYFSTIFHDITNNKENEEKLSRERDVITKLMETSPAGITVVDRKGQIIFANARAEKIFGLTRSEITTRKYNEAKWRNMDINGRPLADEELIFRKVLETGEAIDDYHQMIERPDGTRVFLSINGAPLLNEEGIISGIVFAINDITQTMQAEEEIRYLSFHDKLTGLYNRAYFEEELARLDTGRQLPLSLILGDANGLKLVNDAFGHEAGDNLLKRVAEIFKEVCRQEDIIARVGGDEFAVILPNVGTDELADIIARMKDRCKEETADPIKVSIALGAATKEYESQNIQALFKLAEDRMYQNKLFESKSTRSSILASLKQSLEERTHETEEHGQRMKLLALKLGRTIGLNENQLYKLDLLAQLHDIGKIAIPDYILEKNNELTEDEWKIMRTHSEIGYRIAGASQELTVIADSILYHHEHWDGSGYPQGIQGEEIPLLARIIAVIDAYDCMTHDRPFARAKSKGEALVELRSCAGKHFDPNIVEAFIQMLAHKKQSNAQREVAVSVESEQKI</sequence>
<dbReference type="PROSITE" id="PS51832">
    <property type="entry name" value="HD_GYP"/>
    <property type="match status" value="1"/>
</dbReference>
<dbReference type="SUPFAM" id="SSF55073">
    <property type="entry name" value="Nucleotide cyclase"/>
    <property type="match status" value="1"/>
</dbReference>
<protein>
    <recommendedName>
        <fullName evidence="7">Diguanylate cyclase</fullName>
    </recommendedName>
</protein>
<dbReference type="SUPFAM" id="SSF55785">
    <property type="entry name" value="PYP-like sensor domain (PAS domain)"/>
    <property type="match status" value="2"/>
</dbReference>
<dbReference type="PROSITE" id="PS50113">
    <property type="entry name" value="PAC"/>
    <property type="match status" value="1"/>
</dbReference>
<dbReference type="Pfam" id="PF13487">
    <property type="entry name" value="HD_5"/>
    <property type="match status" value="1"/>
</dbReference>
<dbReference type="CDD" id="cd01949">
    <property type="entry name" value="GGDEF"/>
    <property type="match status" value="1"/>
</dbReference>
<feature type="domain" description="PAS" evidence="1">
    <location>
        <begin position="138"/>
        <end position="183"/>
    </location>
</feature>
<evidence type="ECO:0000313" key="5">
    <source>
        <dbReference type="EMBL" id="AOT70866.1"/>
    </source>
</evidence>
<dbReference type="InterPro" id="IPR043128">
    <property type="entry name" value="Rev_trsase/Diguanyl_cyclase"/>
</dbReference>
<dbReference type="CDD" id="cd00077">
    <property type="entry name" value="HDc"/>
    <property type="match status" value="1"/>
</dbReference>
<dbReference type="InterPro" id="IPR029787">
    <property type="entry name" value="Nucleotide_cyclase"/>
</dbReference>
<dbReference type="InterPro" id="IPR000014">
    <property type="entry name" value="PAS"/>
</dbReference>
<dbReference type="NCBIfam" id="TIGR00229">
    <property type="entry name" value="sensory_box"/>
    <property type="match status" value="2"/>
</dbReference>
<dbReference type="Proteomes" id="UP000095743">
    <property type="component" value="Chromosome"/>
</dbReference>
<evidence type="ECO:0000259" key="1">
    <source>
        <dbReference type="PROSITE" id="PS50112"/>
    </source>
</evidence>
<organism evidence="5 6">
    <name type="scientific">Geosporobacter ferrireducens</name>
    <dbReference type="NCBI Taxonomy" id="1424294"/>
    <lineage>
        <taxon>Bacteria</taxon>
        <taxon>Bacillati</taxon>
        <taxon>Bacillota</taxon>
        <taxon>Clostridia</taxon>
        <taxon>Peptostreptococcales</taxon>
        <taxon>Thermotaleaceae</taxon>
        <taxon>Geosporobacter</taxon>
    </lineage>
</organism>
<dbReference type="Gene3D" id="3.30.450.20">
    <property type="entry name" value="PAS domain"/>
    <property type="match status" value="2"/>
</dbReference>
<dbReference type="OrthoDB" id="9804747at2"/>